<dbReference type="GO" id="GO:0045892">
    <property type="term" value="P:negative regulation of DNA-templated transcription"/>
    <property type="evidence" value="ECO:0007669"/>
    <property type="project" value="TreeGrafter"/>
</dbReference>
<proteinExistence type="predicted"/>
<dbReference type="Gene3D" id="3.30.450.40">
    <property type="match status" value="1"/>
</dbReference>
<dbReference type="SMART" id="SM00346">
    <property type="entry name" value="HTH_ICLR"/>
    <property type="match status" value="1"/>
</dbReference>
<dbReference type="GO" id="GO:0003677">
    <property type="term" value="F:DNA binding"/>
    <property type="evidence" value="ECO:0007669"/>
    <property type="project" value="UniProtKB-KW"/>
</dbReference>
<gene>
    <name evidence="6" type="ORF">F3087_11025</name>
</gene>
<keyword evidence="3" id="KW-0804">Transcription</keyword>
<comment type="caution">
    <text evidence="6">The sequence shown here is derived from an EMBL/GenBank/DDBJ whole genome shotgun (WGS) entry which is preliminary data.</text>
</comment>
<keyword evidence="2" id="KW-0238">DNA-binding</keyword>
<dbReference type="AlphaFoldDB" id="A0A5N0EL23"/>
<keyword evidence="7" id="KW-1185">Reference proteome</keyword>
<evidence type="ECO:0000259" key="4">
    <source>
        <dbReference type="PROSITE" id="PS51077"/>
    </source>
</evidence>
<dbReference type="PROSITE" id="PS51077">
    <property type="entry name" value="HTH_ICLR"/>
    <property type="match status" value="1"/>
</dbReference>
<dbReference type="Gene3D" id="1.10.10.10">
    <property type="entry name" value="Winged helix-like DNA-binding domain superfamily/Winged helix DNA-binding domain"/>
    <property type="match status" value="1"/>
</dbReference>
<accession>A0A5N0EL23</accession>
<evidence type="ECO:0000256" key="3">
    <source>
        <dbReference type="ARBA" id="ARBA00023163"/>
    </source>
</evidence>
<dbReference type="GO" id="GO:0003700">
    <property type="term" value="F:DNA-binding transcription factor activity"/>
    <property type="evidence" value="ECO:0007669"/>
    <property type="project" value="TreeGrafter"/>
</dbReference>
<dbReference type="EMBL" id="VXLC01000003">
    <property type="protein sequence ID" value="KAA8889449.1"/>
    <property type="molecule type" value="Genomic_DNA"/>
</dbReference>
<dbReference type="SUPFAM" id="SSF55781">
    <property type="entry name" value="GAF domain-like"/>
    <property type="match status" value="1"/>
</dbReference>
<dbReference type="Proteomes" id="UP000323876">
    <property type="component" value="Unassembled WGS sequence"/>
</dbReference>
<sequence>MMISGGPEGRLPAGRLSEDRLSMLDKAIVVLDTLAADHRPLGVSELARRTKLPKATTHRVLHQLSAHCLVENLDKGYVLGKHVVELTRAFHYPPHALRRACVPHMLDLYVLDTRNVVYLGVRENRTVRYLAVVHGHSAVRPPARGADNAPLHCTAIGRALLAYEHPERIDQLIGTDPLVAYTPHTVRSPARLSAELQSVRRDGVAHCDREYRSDIACVAVPVLDTTGHAIGALAVGGPQLDREAVSHRLRRIAYAVARSINAGP</sequence>
<dbReference type="InterPro" id="IPR029016">
    <property type="entry name" value="GAF-like_dom_sf"/>
</dbReference>
<keyword evidence="1" id="KW-0805">Transcription regulation</keyword>
<feature type="domain" description="IclR-ED" evidence="5">
    <location>
        <begin position="82"/>
        <end position="264"/>
    </location>
</feature>
<dbReference type="InterPro" id="IPR036390">
    <property type="entry name" value="WH_DNA-bd_sf"/>
</dbReference>
<dbReference type="InterPro" id="IPR036388">
    <property type="entry name" value="WH-like_DNA-bd_sf"/>
</dbReference>
<dbReference type="InterPro" id="IPR014757">
    <property type="entry name" value="Tscrpt_reg_IclR_C"/>
</dbReference>
<organism evidence="6 7">
    <name type="scientific">Nocardia colli</name>
    <dbReference type="NCBI Taxonomy" id="2545717"/>
    <lineage>
        <taxon>Bacteria</taxon>
        <taxon>Bacillati</taxon>
        <taxon>Actinomycetota</taxon>
        <taxon>Actinomycetes</taxon>
        <taxon>Mycobacteriales</taxon>
        <taxon>Nocardiaceae</taxon>
        <taxon>Nocardia</taxon>
    </lineage>
</organism>
<dbReference type="PANTHER" id="PTHR30136:SF24">
    <property type="entry name" value="HTH-TYPE TRANSCRIPTIONAL REPRESSOR ALLR"/>
    <property type="match status" value="1"/>
</dbReference>
<dbReference type="Pfam" id="PF01614">
    <property type="entry name" value="IclR_C"/>
    <property type="match status" value="1"/>
</dbReference>
<evidence type="ECO:0000313" key="6">
    <source>
        <dbReference type="EMBL" id="KAA8889449.1"/>
    </source>
</evidence>
<dbReference type="InterPro" id="IPR005471">
    <property type="entry name" value="Tscrpt_reg_IclR_N"/>
</dbReference>
<name>A0A5N0EL23_9NOCA</name>
<dbReference type="Pfam" id="PF09339">
    <property type="entry name" value="HTH_IclR"/>
    <property type="match status" value="1"/>
</dbReference>
<dbReference type="PANTHER" id="PTHR30136">
    <property type="entry name" value="HELIX-TURN-HELIX TRANSCRIPTIONAL REGULATOR, ICLR FAMILY"/>
    <property type="match status" value="1"/>
</dbReference>
<evidence type="ECO:0000256" key="2">
    <source>
        <dbReference type="ARBA" id="ARBA00023125"/>
    </source>
</evidence>
<feature type="domain" description="HTH iclR-type" evidence="4">
    <location>
        <begin position="21"/>
        <end position="81"/>
    </location>
</feature>
<dbReference type="SUPFAM" id="SSF46785">
    <property type="entry name" value="Winged helix' DNA-binding domain"/>
    <property type="match status" value="1"/>
</dbReference>
<dbReference type="RefSeq" id="WP_150401722.1">
    <property type="nucleotide sequence ID" value="NZ_VXLC01000003.1"/>
</dbReference>
<dbReference type="InterPro" id="IPR050707">
    <property type="entry name" value="HTH_MetabolicPath_Reg"/>
</dbReference>
<protein>
    <submittedName>
        <fullName evidence="6">IclR family transcriptional regulator</fullName>
    </submittedName>
</protein>
<evidence type="ECO:0000256" key="1">
    <source>
        <dbReference type="ARBA" id="ARBA00023015"/>
    </source>
</evidence>
<dbReference type="OrthoDB" id="60629at2"/>
<reference evidence="6 7" key="1">
    <citation type="submission" date="2019-09" db="EMBL/GenBank/DDBJ databases">
        <authorList>
            <person name="Wang X."/>
        </authorList>
    </citation>
    <scope>NUCLEOTIDE SEQUENCE [LARGE SCALE GENOMIC DNA]</scope>
    <source>
        <strain evidence="6 7">CICC 11023</strain>
    </source>
</reference>
<evidence type="ECO:0000259" key="5">
    <source>
        <dbReference type="PROSITE" id="PS51078"/>
    </source>
</evidence>
<dbReference type="PROSITE" id="PS51078">
    <property type="entry name" value="ICLR_ED"/>
    <property type="match status" value="1"/>
</dbReference>
<evidence type="ECO:0000313" key="7">
    <source>
        <dbReference type="Proteomes" id="UP000323876"/>
    </source>
</evidence>